<gene>
    <name evidence="2" type="ORF">VaNZ11_008325</name>
</gene>
<organism evidence="2 3">
    <name type="scientific">Volvox africanus</name>
    <dbReference type="NCBI Taxonomy" id="51714"/>
    <lineage>
        <taxon>Eukaryota</taxon>
        <taxon>Viridiplantae</taxon>
        <taxon>Chlorophyta</taxon>
        <taxon>core chlorophytes</taxon>
        <taxon>Chlorophyceae</taxon>
        <taxon>CS clade</taxon>
        <taxon>Chlamydomonadales</taxon>
        <taxon>Volvocaceae</taxon>
        <taxon>Volvox</taxon>
    </lineage>
</organism>
<feature type="compositionally biased region" description="Basic and acidic residues" evidence="1">
    <location>
        <begin position="843"/>
        <end position="853"/>
    </location>
</feature>
<reference evidence="2 3" key="1">
    <citation type="journal article" date="2023" name="IScience">
        <title>Expanded male sex-determining region conserved during the evolution of homothallism in the green alga Volvox.</title>
        <authorList>
            <person name="Yamamoto K."/>
            <person name="Matsuzaki R."/>
            <person name="Mahakham W."/>
            <person name="Heman W."/>
            <person name="Sekimoto H."/>
            <person name="Kawachi M."/>
            <person name="Minakuchi Y."/>
            <person name="Toyoda A."/>
            <person name="Nozaki H."/>
        </authorList>
    </citation>
    <scope>NUCLEOTIDE SEQUENCE [LARGE SCALE GENOMIC DNA]</scope>
    <source>
        <strain evidence="2 3">NIES-4468</strain>
    </source>
</reference>
<evidence type="ECO:0000313" key="2">
    <source>
        <dbReference type="EMBL" id="GLI64927.1"/>
    </source>
</evidence>
<accession>A0ABQ5S6F4</accession>
<protein>
    <submittedName>
        <fullName evidence="2">Uncharacterized protein</fullName>
    </submittedName>
</protein>
<dbReference type="Proteomes" id="UP001165090">
    <property type="component" value="Unassembled WGS sequence"/>
</dbReference>
<comment type="caution">
    <text evidence="2">The sequence shown here is derived from an EMBL/GenBank/DDBJ whole genome shotgun (WGS) entry which is preliminary data.</text>
</comment>
<feature type="region of interest" description="Disordered" evidence="1">
    <location>
        <begin position="333"/>
        <end position="368"/>
    </location>
</feature>
<proteinExistence type="predicted"/>
<feature type="region of interest" description="Disordered" evidence="1">
    <location>
        <begin position="892"/>
        <end position="992"/>
    </location>
</feature>
<feature type="compositionally biased region" description="Low complexity" evidence="1">
    <location>
        <begin position="533"/>
        <end position="550"/>
    </location>
</feature>
<evidence type="ECO:0000256" key="1">
    <source>
        <dbReference type="SAM" id="MobiDB-lite"/>
    </source>
</evidence>
<evidence type="ECO:0000313" key="3">
    <source>
        <dbReference type="Proteomes" id="UP001165090"/>
    </source>
</evidence>
<feature type="region of interest" description="Disordered" evidence="1">
    <location>
        <begin position="833"/>
        <end position="857"/>
    </location>
</feature>
<feature type="compositionally biased region" description="Basic residues" evidence="1">
    <location>
        <begin position="974"/>
        <end position="986"/>
    </location>
</feature>
<dbReference type="EMBL" id="BSDZ01000021">
    <property type="protein sequence ID" value="GLI64927.1"/>
    <property type="molecule type" value="Genomic_DNA"/>
</dbReference>
<feature type="region of interest" description="Disordered" evidence="1">
    <location>
        <begin position="716"/>
        <end position="774"/>
    </location>
</feature>
<feature type="region of interest" description="Disordered" evidence="1">
    <location>
        <begin position="532"/>
        <end position="569"/>
    </location>
</feature>
<keyword evidence="3" id="KW-1185">Reference proteome</keyword>
<feature type="compositionally biased region" description="Basic and acidic residues" evidence="1">
    <location>
        <begin position="900"/>
        <end position="910"/>
    </location>
</feature>
<name>A0ABQ5S6F4_9CHLO</name>
<sequence>MADPVLAHGPIDTAGEECLSPSTSTCTSAQPPMLIRPDESPFLPTCNPCTFHGYPDNLAAADGNDNIYLHKGGCGVNRSITYEVKIPIPVSCGISGEPLPPVAGMGGDMCGGNTGGGRQRTLKLYTLSSLKPSPSISVDLRGDDSDGLGSPLSCRFPWQGQPSQSARKLPQWQQHQQHLGQLHFAPQSPGCVSSRTAWGDPSGCDTSDLPRGRTGEPVGCVCVPSSACHLTTTAQPNIVDLRRPSTSFKSPAWGGYPSGPPIVPPLSVLHRVMQQTHQRAVKDEDVVCRDGNTKEGAEAMPVPCLWPSEHEGLCPTHADRGCLGQPRIIAAAGGTPQPQWSEMHTAEPDVRRTYGGSSADSRKRQWPQEQLQLPEEYTDLRLPGTFGLGLQMIHPLVSEQGAGALWEAAPQAIAVRDSAAETNVAIRANSQCHRVHAVPEAVMVMPSRWLLRPGLVPPAVDQDRAGVKICHGWAEDMDHSNADVVRTCLAVPRINGNWKELPAPAAAVARGSASGGGGFVGSEGAARGGGVAASGDLCTGDTTPSSTSTLPSPPPVGPSYPDQQQHDDQHGCAKRVCEVRGVQRLWTLRLYPLAARAMPPPAPPHLSPPVKVSARICHHFDDGHVLAAPGGTQPIHNWASTAVAPNPAAAASMGAATGTPREVPEVVLVRAMGSSSRGGSATVSSEESAGGAMEAINHLRGVRQDETFRLPLLGSISPPLMGPPTDPPQGEGTASPAVGLRPAMPPLHPQAPAARTARLKPDADTALQRDLAPSSEARFNELPKAGIQGIVCRGRVWCRERCQCGNISPQRCRGEELEVERCGAEVIDLTANVTEDENEDEKEDGRHHGKDGGNGRVVVRQSALSPREYMYVLPEGHGMSLVVLGGTCRKRKRSGARGVGGDKGESDVGDRNGPAAGGGTLHVRPVQKKRPHIEQAEIELAGTEDQQGEEERQEQKQGHKVSQSRCGWPWGRRGGPRKLLRGRGAHPRNSVQ</sequence>